<organism evidence="1 2">
    <name type="scientific">Chryseobacterium gallinarum</name>
    <dbReference type="NCBI Taxonomy" id="1324352"/>
    <lineage>
        <taxon>Bacteria</taxon>
        <taxon>Pseudomonadati</taxon>
        <taxon>Bacteroidota</taxon>
        <taxon>Flavobacteriia</taxon>
        <taxon>Flavobacteriales</taxon>
        <taxon>Weeksellaceae</taxon>
        <taxon>Chryseobacterium group</taxon>
        <taxon>Chryseobacterium</taxon>
    </lineage>
</organism>
<dbReference type="EMBL" id="CP050995">
    <property type="protein sequence ID" value="QIY90622.1"/>
    <property type="molecule type" value="Genomic_DNA"/>
</dbReference>
<keyword evidence="2" id="KW-1185">Reference proteome</keyword>
<accession>A0ABX6KPQ9</accession>
<reference evidence="1 2" key="1">
    <citation type="submission" date="2019-09" db="EMBL/GenBank/DDBJ databases">
        <title>FDA dAtabase for Regulatory Grade micrObial Sequences (FDA-ARGOS): Supporting development and validation of Infectious Disease Dx tests.</title>
        <authorList>
            <person name="Sciortino C."/>
            <person name="Tallon L."/>
            <person name="Sadzewicz L."/>
            <person name="Vavikolanu K."/>
            <person name="Mehta A."/>
            <person name="Aluvathingal J."/>
            <person name="Nadendla S."/>
            <person name="Nandy P."/>
            <person name="Geyer C."/>
            <person name="Yan Y."/>
            <person name="Sichtig H."/>
        </authorList>
    </citation>
    <scope>NUCLEOTIDE SEQUENCE [LARGE SCALE GENOMIC DNA]</scope>
    <source>
        <strain evidence="1 2">FDAARGOS_636</strain>
    </source>
</reference>
<protein>
    <recommendedName>
        <fullName evidence="3">Beta-lactamase-inhibitor-like PepSY-like domain-containing protein</fullName>
    </recommendedName>
</protein>
<evidence type="ECO:0000313" key="1">
    <source>
        <dbReference type="EMBL" id="QIY90622.1"/>
    </source>
</evidence>
<evidence type="ECO:0008006" key="3">
    <source>
        <dbReference type="Google" id="ProtNLM"/>
    </source>
</evidence>
<dbReference type="RefSeq" id="WP_053328351.1">
    <property type="nucleotide sequence ID" value="NZ_CP009928.1"/>
</dbReference>
<evidence type="ECO:0000313" key="2">
    <source>
        <dbReference type="Proteomes" id="UP000501570"/>
    </source>
</evidence>
<proteinExistence type="predicted"/>
<sequence length="211" mass="23631">MAKPTEAFAGKYPVPPLKVPINKNKTFIFTNQSKNRTVINNSEFKTYISIFMKKLSFIALALLLVTGCKNDPKQTISKTTASEKKDSSLAKVSAAEYKTPENKEIPALKECTEKTIEYGSEQECFFPESTIKEVYQKTIKENEIEKAELLLPDLPGHTVEKTINQDGLESIHYKVAPEKIEIEFLFAGGVTTLELEQQGGKVKRTIIHSAD</sequence>
<name>A0ABX6KPQ9_CHRGL</name>
<dbReference type="Proteomes" id="UP000501570">
    <property type="component" value="Chromosome"/>
</dbReference>
<gene>
    <name evidence="1" type="ORF">FOB44_08060</name>
</gene>